<dbReference type="PROSITE" id="PS00600">
    <property type="entry name" value="AA_TRANSFER_CLASS_3"/>
    <property type="match status" value="1"/>
</dbReference>
<dbReference type="RefSeq" id="WP_278637101.1">
    <property type="nucleotide sequence ID" value="NZ_JAGZZP010000003.1"/>
</dbReference>
<evidence type="ECO:0000256" key="3">
    <source>
        <dbReference type="ARBA" id="ARBA00022898"/>
    </source>
</evidence>
<dbReference type="InterPro" id="IPR015421">
    <property type="entry name" value="PyrdxlP-dep_Trfase_major"/>
</dbReference>
<gene>
    <name evidence="5" type="ORF">KH327_02530</name>
</gene>
<protein>
    <submittedName>
        <fullName evidence="5">Aminotransferase class III-fold pyridoxal phosphate-dependent enzyme</fullName>
    </submittedName>
</protein>
<proteinExistence type="inferred from homology"/>
<dbReference type="GO" id="GO:0042802">
    <property type="term" value="F:identical protein binding"/>
    <property type="evidence" value="ECO:0007669"/>
    <property type="project" value="TreeGrafter"/>
</dbReference>
<dbReference type="Gene3D" id="3.40.640.10">
    <property type="entry name" value="Type I PLP-dependent aspartate aminotransferase-like (Major domain)"/>
    <property type="match status" value="1"/>
</dbReference>
<dbReference type="InterPro" id="IPR015422">
    <property type="entry name" value="PyrdxlP-dep_Trfase_small"/>
</dbReference>
<dbReference type="EMBL" id="JAGZZP010000003">
    <property type="protein sequence ID" value="MBS6534686.1"/>
    <property type="molecule type" value="Genomic_DNA"/>
</dbReference>
<keyword evidence="5" id="KW-0808">Transferase</keyword>
<dbReference type="PIRSF" id="PIRSF000521">
    <property type="entry name" value="Transaminase_4ab_Lys_Orn"/>
    <property type="match status" value="1"/>
</dbReference>
<name>A0A943SPT5_9FIRM</name>
<dbReference type="GO" id="GO:0030170">
    <property type="term" value="F:pyridoxal phosphate binding"/>
    <property type="evidence" value="ECO:0007669"/>
    <property type="project" value="InterPro"/>
</dbReference>
<comment type="similarity">
    <text evidence="2 4">Belongs to the class-III pyridoxal-phosphate-dependent aminotransferase family.</text>
</comment>
<dbReference type="InterPro" id="IPR050103">
    <property type="entry name" value="Class-III_PLP-dep_AT"/>
</dbReference>
<reference evidence="5" key="1">
    <citation type="submission" date="2021-02" db="EMBL/GenBank/DDBJ databases">
        <title>Infant gut strain persistence is associated with maternal origin, phylogeny, and functional potential including surface adhesion and iron acquisition.</title>
        <authorList>
            <person name="Lou Y.C."/>
        </authorList>
    </citation>
    <scope>NUCLEOTIDE SEQUENCE</scope>
    <source>
        <strain evidence="5">L3_060_052G1_dasL3_060_052G1_concoct_1</strain>
    </source>
</reference>
<sequence length="445" mass="50129">MKKSERLISIDEKYIGKSTRASYFPLVAEKTEGVKVIDLDGKEYIDMVSSACVVNTGYCHPEIIGAIKDQMNKYIHFANDYFYSEPQVELAKILTRITPGNFEKKVIFGFSGSDAIDSSIKIARAYTGRPKLISFVGAYHGSTYGAISLSAIDTNMKRKIGPLLPEVFHLEYPNILNKDEKLTEDEFADIEFDKFLKNFDYYIPKEEVAAIYIEPIIGDIGLIKSPKKFMKRLRQFCSDNQILLIVDEIQQGFGRTGKWFSIEHFDVVPDIVVMGKAMASGLPMSAVVGPSEIIDSIPMPGQLFTLQGNALSSVAAIKTIEIIEKENLLERAEQVGEYIIDRFKKIQEKSSYISNIRGTGLSIGVDLEDKSNKYSPRDLVKKICYRSFEKGIILIYLAGKTLRVQPPLTITNSEVEKAMDIIEESFKELEEGKIKDDILDKIKGW</sequence>
<dbReference type="InterPro" id="IPR049704">
    <property type="entry name" value="Aminotrans_3_PPA_site"/>
</dbReference>
<dbReference type="Pfam" id="PF00202">
    <property type="entry name" value="Aminotran_3"/>
    <property type="match status" value="1"/>
</dbReference>
<keyword evidence="5" id="KW-0032">Aminotransferase</keyword>
<keyword evidence="3 4" id="KW-0663">Pyridoxal phosphate</keyword>
<dbReference type="PANTHER" id="PTHR11986">
    <property type="entry name" value="AMINOTRANSFERASE CLASS III"/>
    <property type="match status" value="1"/>
</dbReference>
<dbReference type="Gene3D" id="3.90.1150.10">
    <property type="entry name" value="Aspartate Aminotransferase, domain 1"/>
    <property type="match status" value="1"/>
</dbReference>
<dbReference type="SUPFAM" id="SSF53383">
    <property type="entry name" value="PLP-dependent transferases"/>
    <property type="match status" value="1"/>
</dbReference>
<dbReference type="PANTHER" id="PTHR11986:SF58">
    <property type="entry name" value="LEUCINE_METHIONINE RACEMASE"/>
    <property type="match status" value="1"/>
</dbReference>
<evidence type="ECO:0000313" key="6">
    <source>
        <dbReference type="Proteomes" id="UP000748991"/>
    </source>
</evidence>
<dbReference type="InterPro" id="IPR015424">
    <property type="entry name" value="PyrdxlP-dep_Trfase"/>
</dbReference>
<evidence type="ECO:0000256" key="2">
    <source>
        <dbReference type="ARBA" id="ARBA00008954"/>
    </source>
</evidence>
<comment type="cofactor">
    <cofactor evidence="1">
        <name>pyridoxal 5'-phosphate</name>
        <dbReference type="ChEBI" id="CHEBI:597326"/>
    </cofactor>
</comment>
<evidence type="ECO:0000313" key="5">
    <source>
        <dbReference type="EMBL" id="MBS6534686.1"/>
    </source>
</evidence>
<accession>A0A943SPT5</accession>
<evidence type="ECO:0000256" key="1">
    <source>
        <dbReference type="ARBA" id="ARBA00001933"/>
    </source>
</evidence>
<comment type="caution">
    <text evidence="5">The sequence shown here is derived from an EMBL/GenBank/DDBJ whole genome shotgun (WGS) entry which is preliminary data.</text>
</comment>
<dbReference type="CDD" id="cd00610">
    <property type="entry name" value="OAT_like"/>
    <property type="match status" value="1"/>
</dbReference>
<dbReference type="InterPro" id="IPR005814">
    <property type="entry name" value="Aminotrans_3"/>
</dbReference>
<evidence type="ECO:0000256" key="4">
    <source>
        <dbReference type="RuleBase" id="RU003560"/>
    </source>
</evidence>
<dbReference type="FunFam" id="3.40.640.10:FF:000004">
    <property type="entry name" value="Acetylornithine aminotransferase"/>
    <property type="match status" value="1"/>
</dbReference>
<dbReference type="GO" id="GO:0008483">
    <property type="term" value="F:transaminase activity"/>
    <property type="evidence" value="ECO:0007669"/>
    <property type="project" value="UniProtKB-KW"/>
</dbReference>
<dbReference type="Proteomes" id="UP000748991">
    <property type="component" value="Unassembled WGS sequence"/>
</dbReference>
<organism evidence="5 6">
    <name type="scientific">Peptoniphilus harei</name>
    <dbReference type="NCBI Taxonomy" id="54005"/>
    <lineage>
        <taxon>Bacteria</taxon>
        <taxon>Bacillati</taxon>
        <taxon>Bacillota</taxon>
        <taxon>Tissierellia</taxon>
        <taxon>Tissierellales</taxon>
        <taxon>Peptoniphilaceae</taxon>
        <taxon>Peptoniphilus</taxon>
    </lineage>
</organism>
<dbReference type="AlphaFoldDB" id="A0A943SPT5"/>